<evidence type="ECO:0008006" key="7">
    <source>
        <dbReference type="Google" id="ProtNLM"/>
    </source>
</evidence>
<evidence type="ECO:0000259" key="4">
    <source>
        <dbReference type="Pfam" id="PF23865"/>
    </source>
</evidence>
<keyword evidence="2" id="KW-0732">Signal</keyword>
<dbReference type="KEGG" id="glz:GLAREA_01473"/>
<reference evidence="5 6" key="1">
    <citation type="journal article" date="2013" name="BMC Genomics">
        <title>Genomics-driven discovery of the pneumocandin biosynthetic gene cluster in the fungus Glarea lozoyensis.</title>
        <authorList>
            <person name="Chen L."/>
            <person name="Yue Q."/>
            <person name="Zhang X."/>
            <person name="Xiang M."/>
            <person name="Wang C."/>
            <person name="Li S."/>
            <person name="Che Y."/>
            <person name="Ortiz-Lopez F.J."/>
            <person name="Bills G.F."/>
            <person name="Liu X."/>
            <person name="An Z."/>
        </authorList>
    </citation>
    <scope>NUCLEOTIDE SEQUENCE [LARGE SCALE GENOMIC DNA]</scope>
    <source>
        <strain evidence="6">ATCC 20868 / MF5171</strain>
    </source>
</reference>
<feature type="domain" description="DUF7223" evidence="4">
    <location>
        <begin position="266"/>
        <end position="475"/>
    </location>
</feature>
<dbReference type="InterPro" id="IPR055647">
    <property type="entry name" value="DUF7223"/>
</dbReference>
<feature type="signal peptide" evidence="2">
    <location>
        <begin position="1"/>
        <end position="21"/>
    </location>
</feature>
<evidence type="ECO:0000256" key="1">
    <source>
        <dbReference type="SAM" id="MobiDB-lite"/>
    </source>
</evidence>
<evidence type="ECO:0000256" key="2">
    <source>
        <dbReference type="SAM" id="SignalP"/>
    </source>
</evidence>
<dbReference type="eggNOG" id="ENOG502S21P">
    <property type="taxonomic scope" value="Eukaryota"/>
</dbReference>
<gene>
    <name evidence="5" type="ORF">GLAREA_01473</name>
</gene>
<sequence>MIFPIFKLVAPILALSSFANADVVDKSMVSRAVAGRHPKLSAITVRSRLQARGDAFKPTIDCAHEYAEERPSLPGWNSRFAKTETKYKLPALVLEDIEEDVEDIRCSESVITLQFAQSQSLGDVRPSWDNLGPFLIITSHIGCNGDGERKPYLVSGIHYDLRQSTVDFSVKELEWRQAYDTMTVKFGSKAGKVPTSSFRTHEALRKRQGGDTFATVDPSSTTPQPTPTPTGLETSVDLANPFNSSQKLDPNMKLFEFATGSGATTQSASVSCKGCTLNGTIDVIAGEFVVSTSTTDIGEIIDFVQDGFFQVAANNLAAHIELDTKFTLSQEKTFEKQLTEFGLPGFSIPNVATVGPFFRPALVSTIKLEGTLEFSYGFDLKVPNNSTLTLPIGNITQSNVVGFENANITALPFQATSPSIKLTLSAALRGELNFGIVLGNANIFGGAKAEIGAFLDLPALEVAISTAPDLDVNCDPIPTNISFTNVSEIVPQKFPSLIKIEPAVVLNFGVKADVLLDLPGNKLDGGYTTESVIASTSFPLPTACLSFDAEKQQLAIPTTTPPPPPPTTATVVAGATNAPGANPTGQPGTFAEKNGAGTAREMSSQFWWGGLGLLTVFLVAIQL</sequence>
<dbReference type="Pfam" id="PF22974">
    <property type="entry name" value="DUF7029"/>
    <property type="match status" value="1"/>
</dbReference>
<dbReference type="OrthoDB" id="5382170at2759"/>
<dbReference type="GeneID" id="19460531"/>
<dbReference type="Proteomes" id="UP000016922">
    <property type="component" value="Unassembled WGS sequence"/>
</dbReference>
<dbReference type="OMA" id="FMIPGIV"/>
<feature type="chain" id="PRO_5004507656" description="GPI anchored protein" evidence="2">
    <location>
        <begin position="22"/>
        <end position="623"/>
    </location>
</feature>
<keyword evidence="6" id="KW-1185">Reference proteome</keyword>
<organism evidence="5 6">
    <name type="scientific">Glarea lozoyensis (strain ATCC 20868 / MF5171)</name>
    <dbReference type="NCBI Taxonomy" id="1116229"/>
    <lineage>
        <taxon>Eukaryota</taxon>
        <taxon>Fungi</taxon>
        <taxon>Dikarya</taxon>
        <taxon>Ascomycota</taxon>
        <taxon>Pezizomycotina</taxon>
        <taxon>Leotiomycetes</taxon>
        <taxon>Helotiales</taxon>
        <taxon>Helotiaceae</taxon>
        <taxon>Glarea</taxon>
    </lineage>
</organism>
<name>S3D0I0_GLAL2</name>
<dbReference type="HOGENOM" id="CLU_023112_0_0_1"/>
<evidence type="ECO:0000313" key="5">
    <source>
        <dbReference type="EMBL" id="EPE25561.1"/>
    </source>
</evidence>
<dbReference type="InterPro" id="IPR054293">
    <property type="entry name" value="DUF7029"/>
</dbReference>
<proteinExistence type="predicted"/>
<dbReference type="AlphaFoldDB" id="S3D0I0"/>
<dbReference type="EMBL" id="KE145371">
    <property type="protein sequence ID" value="EPE25561.1"/>
    <property type="molecule type" value="Genomic_DNA"/>
</dbReference>
<evidence type="ECO:0000259" key="3">
    <source>
        <dbReference type="Pfam" id="PF22974"/>
    </source>
</evidence>
<evidence type="ECO:0000313" key="6">
    <source>
        <dbReference type="Proteomes" id="UP000016922"/>
    </source>
</evidence>
<feature type="domain" description="DUF7029" evidence="3">
    <location>
        <begin position="85"/>
        <end position="183"/>
    </location>
</feature>
<dbReference type="Pfam" id="PF23865">
    <property type="entry name" value="DUF7223"/>
    <property type="match status" value="1"/>
</dbReference>
<feature type="region of interest" description="Disordered" evidence="1">
    <location>
        <begin position="210"/>
        <end position="230"/>
    </location>
</feature>
<accession>S3D0I0</accession>
<dbReference type="RefSeq" id="XP_008086880.1">
    <property type="nucleotide sequence ID" value="XM_008088689.1"/>
</dbReference>
<protein>
    <recommendedName>
        <fullName evidence="7">GPI anchored protein</fullName>
    </recommendedName>
</protein>